<protein>
    <submittedName>
        <fullName evidence="2">Uncharacterized protein</fullName>
    </submittedName>
</protein>
<dbReference type="Proteomes" id="UP001209878">
    <property type="component" value="Unassembled WGS sequence"/>
</dbReference>
<proteinExistence type="predicted"/>
<name>A0AAD9UEK5_RIDPI</name>
<accession>A0AAD9UEK5</accession>
<evidence type="ECO:0000313" key="2">
    <source>
        <dbReference type="EMBL" id="KAK2186425.1"/>
    </source>
</evidence>
<comment type="caution">
    <text evidence="2">The sequence shown here is derived from an EMBL/GenBank/DDBJ whole genome shotgun (WGS) entry which is preliminary data.</text>
</comment>
<evidence type="ECO:0000313" key="3">
    <source>
        <dbReference type="Proteomes" id="UP001209878"/>
    </source>
</evidence>
<feature type="compositionally biased region" description="Polar residues" evidence="1">
    <location>
        <begin position="23"/>
        <end position="37"/>
    </location>
</feature>
<reference evidence="2" key="1">
    <citation type="journal article" date="2023" name="Mol. Biol. Evol.">
        <title>Third-Generation Sequencing Reveals the Adaptive Role of the Epigenome in Three Deep-Sea Polychaetes.</title>
        <authorList>
            <person name="Perez M."/>
            <person name="Aroh O."/>
            <person name="Sun Y."/>
            <person name="Lan Y."/>
            <person name="Juniper S.K."/>
            <person name="Young C.R."/>
            <person name="Angers B."/>
            <person name="Qian P.Y."/>
        </authorList>
    </citation>
    <scope>NUCLEOTIDE SEQUENCE</scope>
    <source>
        <strain evidence="2">R07B-5</strain>
    </source>
</reference>
<dbReference type="EMBL" id="JAODUO010000200">
    <property type="protein sequence ID" value="KAK2186425.1"/>
    <property type="molecule type" value="Genomic_DNA"/>
</dbReference>
<gene>
    <name evidence="2" type="ORF">NP493_200g02021</name>
</gene>
<evidence type="ECO:0000256" key="1">
    <source>
        <dbReference type="SAM" id="MobiDB-lite"/>
    </source>
</evidence>
<sequence>MPRYRKGWQNRTQLGHRKRQMEMNLSQGSSQTLTLNRVSGKGGSG</sequence>
<keyword evidence="3" id="KW-1185">Reference proteome</keyword>
<dbReference type="AlphaFoldDB" id="A0AAD9UEK5"/>
<organism evidence="2 3">
    <name type="scientific">Ridgeia piscesae</name>
    <name type="common">Tubeworm</name>
    <dbReference type="NCBI Taxonomy" id="27915"/>
    <lineage>
        <taxon>Eukaryota</taxon>
        <taxon>Metazoa</taxon>
        <taxon>Spiralia</taxon>
        <taxon>Lophotrochozoa</taxon>
        <taxon>Annelida</taxon>
        <taxon>Polychaeta</taxon>
        <taxon>Sedentaria</taxon>
        <taxon>Canalipalpata</taxon>
        <taxon>Sabellida</taxon>
        <taxon>Siboglinidae</taxon>
        <taxon>Ridgeia</taxon>
    </lineage>
</organism>
<feature type="compositionally biased region" description="Basic residues" evidence="1">
    <location>
        <begin position="1"/>
        <end position="19"/>
    </location>
</feature>
<feature type="region of interest" description="Disordered" evidence="1">
    <location>
        <begin position="1"/>
        <end position="45"/>
    </location>
</feature>